<dbReference type="EMBL" id="JAFCMP010000401">
    <property type="protein sequence ID" value="KAG5180239.1"/>
    <property type="molecule type" value="Genomic_DNA"/>
</dbReference>
<name>A0A835YSD7_9STRA</name>
<dbReference type="Proteomes" id="UP000664859">
    <property type="component" value="Unassembled WGS sequence"/>
</dbReference>
<comment type="caution">
    <text evidence="2">The sequence shown here is derived from an EMBL/GenBank/DDBJ whole genome shotgun (WGS) entry which is preliminary data.</text>
</comment>
<keyword evidence="3" id="KW-1185">Reference proteome</keyword>
<sequence>MDREDRSAKKVKVEEHGGPAAGPVLAAAPAAPAAGDMAGEGAAIDEGDRRLYDAFIDDSHKPVKVALALEAVISCYGKVKTAATEFKTAVNLGDYASARARHGEVLGLATVLRHHAQALPDVWSDLLMGLQRACFNNLDGVNELVVCMTATIVESMSQSHDEMRICARVARQLTKM</sequence>
<evidence type="ECO:0000313" key="2">
    <source>
        <dbReference type="EMBL" id="KAG5180239.1"/>
    </source>
</evidence>
<organism evidence="2 3">
    <name type="scientific">Tribonema minus</name>
    <dbReference type="NCBI Taxonomy" id="303371"/>
    <lineage>
        <taxon>Eukaryota</taxon>
        <taxon>Sar</taxon>
        <taxon>Stramenopiles</taxon>
        <taxon>Ochrophyta</taxon>
        <taxon>PX clade</taxon>
        <taxon>Xanthophyceae</taxon>
        <taxon>Tribonematales</taxon>
        <taxon>Tribonemataceae</taxon>
        <taxon>Tribonema</taxon>
    </lineage>
</organism>
<evidence type="ECO:0000256" key="1">
    <source>
        <dbReference type="SAM" id="MobiDB-lite"/>
    </source>
</evidence>
<accession>A0A835YSD7</accession>
<feature type="compositionally biased region" description="Basic and acidic residues" evidence="1">
    <location>
        <begin position="1"/>
        <end position="17"/>
    </location>
</feature>
<proteinExistence type="predicted"/>
<gene>
    <name evidence="2" type="ORF">JKP88DRAFT_223304</name>
</gene>
<evidence type="ECO:0000313" key="3">
    <source>
        <dbReference type="Proteomes" id="UP000664859"/>
    </source>
</evidence>
<feature type="region of interest" description="Disordered" evidence="1">
    <location>
        <begin position="1"/>
        <end position="24"/>
    </location>
</feature>
<protein>
    <submittedName>
        <fullName evidence="2">Uncharacterized protein</fullName>
    </submittedName>
</protein>
<reference evidence="2" key="1">
    <citation type="submission" date="2021-02" db="EMBL/GenBank/DDBJ databases">
        <title>First Annotated Genome of the Yellow-green Alga Tribonema minus.</title>
        <authorList>
            <person name="Mahan K.M."/>
        </authorList>
    </citation>
    <scope>NUCLEOTIDE SEQUENCE</scope>
    <source>
        <strain evidence="2">UTEX B ZZ1240</strain>
    </source>
</reference>
<dbReference type="AlphaFoldDB" id="A0A835YSD7"/>